<dbReference type="InterPro" id="IPR013324">
    <property type="entry name" value="RNA_pol_sigma_r3/r4-like"/>
</dbReference>
<dbReference type="Gene3D" id="1.10.10.10">
    <property type="entry name" value="Winged helix-like DNA-binding domain superfamily/Winged helix DNA-binding domain"/>
    <property type="match status" value="1"/>
</dbReference>
<dbReference type="Proteomes" id="UP001061298">
    <property type="component" value="Plasmid punmamed2"/>
</dbReference>
<dbReference type="InterPro" id="IPR036388">
    <property type="entry name" value="WH-like_DNA-bd_sf"/>
</dbReference>
<geneLocation type="plasmid" evidence="2 3">
    <name>punmamed2</name>
</geneLocation>
<protein>
    <recommendedName>
        <fullName evidence="4">Sigma-70 family RNA polymerase sigma factor</fullName>
    </recommendedName>
</protein>
<accession>A0ABY6EFE3</accession>
<dbReference type="SUPFAM" id="SSF88659">
    <property type="entry name" value="Sigma3 and sigma4 domains of RNA polymerase sigma factors"/>
    <property type="match status" value="1"/>
</dbReference>
<dbReference type="EMBL" id="CP106794">
    <property type="protein sequence ID" value="UXY24887.1"/>
    <property type="molecule type" value="Genomic_DNA"/>
</dbReference>
<keyword evidence="2" id="KW-0614">Plasmid</keyword>
<sequence>MQDQIALPDETQQPGSAPATKRVKRRNVEQLAADRALYERLREQKFVGNEMELLRQDLWVYGWKVLRAWMSDGTLVEKCGERNIPIPARWDEIETLKRHRDSRDEVAHDAVQNAVKTFTEDILPAGHWDPDKGACMRTYFTVACMFAFRDTFKKWASRHRRHLAMTANAVLDGDRLGRDLPPDESVIYRWTVQRILQDAKWEARAICSLIYQQKLTQKEIADELGMTSRAVEGHMRRLRTHAKTLVARGEIDALYGRIATAKASGR</sequence>
<feature type="region of interest" description="Disordered" evidence="1">
    <location>
        <begin position="1"/>
        <end position="25"/>
    </location>
</feature>
<keyword evidence="3" id="KW-1185">Reference proteome</keyword>
<organism evidence="2 3">
    <name type="scientific">Streptomyces cynarae</name>
    <dbReference type="NCBI Taxonomy" id="2981134"/>
    <lineage>
        <taxon>Bacteria</taxon>
        <taxon>Bacillati</taxon>
        <taxon>Actinomycetota</taxon>
        <taxon>Actinomycetes</taxon>
        <taxon>Kitasatosporales</taxon>
        <taxon>Streptomycetaceae</taxon>
        <taxon>Streptomyces</taxon>
    </lineage>
</organism>
<name>A0ABY6EFE3_9ACTN</name>
<evidence type="ECO:0000256" key="1">
    <source>
        <dbReference type="SAM" id="MobiDB-lite"/>
    </source>
</evidence>
<proteinExistence type="predicted"/>
<evidence type="ECO:0000313" key="2">
    <source>
        <dbReference type="EMBL" id="UXY24887.1"/>
    </source>
</evidence>
<dbReference type="RefSeq" id="WP_263235110.1">
    <property type="nucleotide sequence ID" value="NZ_CP106794.1"/>
</dbReference>
<reference evidence="2" key="1">
    <citation type="submission" date="2022-10" db="EMBL/GenBank/DDBJ databases">
        <authorList>
            <person name="Mo P."/>
        </authorList>
    </citation>
    <scope>NUCLEOTIDE SEQUENCE</scope>
    <source>
        <strain evidence="2">HUAS 13-4</strain>
        <plasmid evidence="2">punmamed2</plasmid>
    </source>
</reference>
<gene>
    <name evidence="2" type="ORF">N8I84_41300</name>
</gene>
<evidence type="ECO:0008006" key="4">
    <source>
        <dbReference type="Google" id="ProtNLM"/>
    </source>
</evidence>
<evidence type="ECO:0000313" key="3">
    <source>
        <dbReference type="Proteomes" id="UP001061298"/>
    </source>
</evidence>